<organism evidence="1 2">
    <name type="scientific">Trifolium medium</name>
    <dbReference type="NCBI Taxonomy" id="97028"/>
    <lineage>
        <taxon>Eukaryota</taxon>
        <taxon>Viridiplantae</taxon>
        <taxon>Streptophyta</taxon>
        <taxon>Embryophyta</taxon>
        <taxon>Tracheophyta</taxon>
        <taxon>Spermatophyta</taxon>
        <taxon>Magnoliopsida</taxon>
        <taxon>eudicotyledons</taxon>
        <taxon>Gunneridae</taxon>
        <taxon>Pentapetalae</taxon>
        <taxon>rosids</taxon>
        <taxon>fabids</taxon>
        <taxon>Fabales</taxon>
        <taxon>Fabaceae</taxon>
        <taxon>Papilionoideae</taxon>
        <taxon>50 kb inversion clade</taxon>
        <taxon>NPAAA clade</taxon>
        <taxon>Hologalegina</taxon>
        <taxon>IRL clade</taxon>
        <taxon>Trifolieae</taxon>
        <taxon>Trifolium</taxon>
    </lineage>
</organism>
<dbReference type="Proteomes" id="UP000265520">
    <property type="component" value="Unassembled WGS sequence"/>
</dbReference>
<accession>A0A392UU56</accession>
<evidence type="ECO:0000313" key="1">
    <source>
        <dbReference type="EMBL" id="MCI78529.1"/>
    </source>
</evidence>
<protein>
    <submittedName>
        <fullName evidence="1">Uncharacterized protein</fullName>
    </submittedName>
</protein>
<proteinExistence type="predicted"/>
<gene>
    <name evidence="1" type="ORF">A2U01_0099799</name>
</gene>
<dbReference type="EMBL" id="LXQA010952660">
    <property type="protein sequence ID" value="MCI78529.1"/>
    <property type="molecule type" value="Genomic_DNA"/>
</dbReference>
<reference evidence="1 2" key="1">
    <citation type="journal article" date="2018" name="Front. Plant Sci.">
        <title>Red Clover (Trifolium pratense) and Zigzag Clover (T. medium) - A Picture of Genomic Similarities and Differences.</title>
        <authorList>
            <person name="Dluhosova J."/>
            <person name="Istvanek J."/>
            <person name="Nedelnik J."/>
            <person name="Repkova J."/>
        </authorList>
    </citation>
    <scope>NUCLEOTIDE SEQUENCE [LARGE SCALE GENOMIC DNA]</scope>
    <source>
        <strain evidence="2">cv. 10/8</strain>
        <tissue evidence="1">Leaf</tissue>
    </source>
</reference>
<name>A0A392UU56_9FABA</name>
<comment type="caution">
    <text evidence="1">The sequence shown here is derived from an EMBL/GenBank/DDBJ whole genome shotgun (WGS) entry which is preliminary data.</text>
</comment>
<sequence length="17" mass="1889">MAGYRLASFECNGEDLL</sequence>
<evidence type="ECO:0000313" key="2">
    <source>
        <dbReference type="Proteomes" id="UP000265520"/>
    </source>
</evidence>
<dbReference type="AlphaFoldDB" id="A0A392UU56"/>
<keyword evidence="2" id="KW-1185">Reference proteome</keyword>